<evidence type="ECO:0000313" key="4">
    <source>
        <dbReference type="Proteomes" id="UP001501475"/>
    </source>
</evidence>
<evidence type="ECO:0000313" key="3">
    <source>
        <dbReference type="EMBL" id="GAA1767225.1"/>
    </source>
</evidence>
<dbReference type="Gene3D" id="3.90.1300.10">
    <property type="entry name" value="Amidase signature (AS) domain"/>
    <property type="match status" value="1"/>
</dbReference>
<dbReference type="EMBL" id="BAAAPN010000057">
    <property type="protein sequence ID" value="GAA1767225.1"/>
    <property type="molecule type" value="Genomic_DNA"/>
</dbReference>
<dbReference type="InterPro" id="IPR036928">
    <property type="entry name" value="AS_sf"/>
</dbReference>
<proteinExistence type="inferred from homology"/>
<dbReference type="InterPro" id="IPR023631">
    <property type="entry name" value="Amidase_dom"/>
</dbReference>
<organism evidence="3 4">
    <name type="scientific">Nostocoides vanveenii</name>
    <dbReference type="NCBI Taxonomy" id="330835"/>
    <lineage>
        <taxon>Bacteria</taxon>
        <taxon>Bacillati</taxon>
        <taxon>Actinomycetota</taxon>
        <taxon>Actinomycetes</taxon>
        <taxon>Micrococcales</taxon>
        <taxon>Intrasporangiaceae</taxon>
        <taxon>Nostocoides</taxon>
    </lineage>
</organism>
<comment type="similarity">
    <text evidence="1">Belongs to the amidase family.</text>
</comment>
<reference evidence="3 4" key="1">
    <citation type="journal article" date="2019" name="Int. J. Syst. Evol. Microbiol.">
        <title>The Global Catalogue of Microorganisms (GCM) 10K type strain sequencing project: providing services to taxonomists for standard genome sequencing and annotation.</title>
        <authorList>
            <consortium name="The Broad Institute Genomics Platform"/>
            <consortium name="The Broad Institute Genome Sequencing Center for Infectious Disease"/>
            <person name="Wu L."/>
            <person name="Ma J."/>
        </authorList>
    </citation>
    <scope>NUCLEOTIDE SEQUENCE [LARGE SCALE GENOMIC DNA]</scope>
    <source>
        <strain evidence="3 4">JCM 15591</strain>
    </source>
</reference>
<dbReference type="InterPro" id="IPR020556">
    <property type="entry name" value="Amidase_CS"/>
</dbReference>
<dbReference type="PANTHER" id="PTHR11895">
    <property type="entry name" value="TRANSAMIDASE"/>
    <property type="match status" value="1"/>
</dbReference>
<dbReference type="SUPFAM" id="SSF75304">
    <property type="entry name" value="Amidase signature (AS) enzymes"/>
    <property type="match status" value="1"/>
</dbReference>
<accession>A0ABN2KVB8</accession>
<keyword evidence="4" id="KW-1185">Reference proteome</keyword>
<dbReference type="PROSITE" id="PS00571">
    <property type="entry name" value="AMIDASES"/>
    <property type="match status" value="1"/>
</dbReference>
<dbReference type="Pfam" id="PF01425">
    <property type="entry name" value="Amidase"/>
    <property type="match status" value="1"/>
</dbReference>
<feature type="domain" description="Amidase" evidence="2">
    <location>
        <begin position="2"/>
        <end position="81"/>
    </location>
</feature>
<evidence type="ECO:0000256" key="1">
    <source>
        <dbReference type="ARBA" id="ARBA00009199"/>
    </source>
</evidence>
<sequence length="96" mass="9615">MVRRLRAAGAVVIGTTTMPEFGQFPFTESVAFGVTRNPWDISRSPGGSSGGTAVALAAGVAPIGLGADGGGSIRVPAACTGWSDSRPAVAGSVRRR</sequence>
<evidence type="ECO:0000259" key="2">
    <source>
        <dbReference type="Pfam" id="PF01425"/>
    </source>
</evidence>
<dbReference type="InterPro" id="IPR000120">
    <property type="entry name" value="Amidase"/>
</dbReference>
<gene>
    <name evidence="3" type="ORF">GCM10009810_27450</name>
</gene>
<dbReference type="PANTHER" id="PTHR11895:SF7">
    <property type="entry name" value="GLUTAMYL-TRNA(GLN) AMIDOTRANSFERASE SUBUNIT A, MITOCHONDRIAL"/>
    <property type="match status" value="1"/>
</dbReference>
<protein>
    <recommendedName>
        <fullName evidence="2">Amidase domain-containing protein</fullName>
    </recommendedName>
</protein>
<dbReference type="Proteomes" id="UP001501475">
    <property type="component" value="Unassembled WGS sequence"/>
</dbReference>
<name>A0ABN2KVB8_9MICO</name>
<comment type="caution">
    <text evidence="3">The sequence shown here is derived from an EMBL/GenBank/DDBJ whole genome shotgun (WGS) entry which is preliminary data.</text>
</comment>